<name>A0ABP7KDM6_9RHOB</name>
<evidence type="ECO:0008006" key="4">
    <source>
        <dbReference type="Google" id="ProtNLM"/>
    </source>
</evidence>
<feature type="transmembrane region" description="Helical" evidence="1">
    <location>
        <begin position="91"/>
        <end position="116"/>
    </location>
</feature>
<dbReference type="Proteomes" id="UP001399917">
    <property type="component" value="Unassembled WGS sequence"/>
</dbReference>
<keyword evidence="3" id="KW-1185">Reference proteome</keyword>
<keyword evidence="1" id="KW-0812">Transmembrane</keyword>
<keyword evidence="1" id="KW-0472">Membrane</keyword>
<comment type="caution">
    <text evidence="2">The sequence shown here is derived from an EMBL/GenBank/DDBJ whole genome shotgun (WGS) entry which is preliminary data.</text>
</comment>
<organism evidence="2 3">
    <name type="scientific">Celeribacter arenosi</name>
    <dbReference type="NCBI Taxonomy" id="792649"/>
    <lineage>
        <taxon>Bacteria</taxon>
        <taxon>Pseudomonadati</taxon>
        <taxon>Pseudomonadota</taxon>
        <taxon>Alphaproteobacteria</taxon>
        <taxon>Rhodobacterales</taxon>
        <taxon>Roseobacteraceae</taxon>
        <taxon>Celeribacter</taxon>
    </lineage>
</organism>
<accession>A0ABP7KDM6</accession>
<evidence type="ECO:0000313" key="2">
    <source>
        <dbReference type="EMBL" id="GAA3872524.1"/>
    </source>
</evidence>
<evidence type="ECO:0000256" key="1">
    <source>
        <dbReference type="SAM" id="Phobius"/>
    </source>
</evidence>
<dbReference type="EMBL" id="BAABDF010000007">
    <property type="protein sequence ID" value="GAA3872524.1"/>
    <property type="molecule type" value="Genomic_DNA"/>
</dbReference>
<evidence type="ECO:0000313" key="3">
    <source>
        <dbReference type="Proteomes" id="UP001399917"/>
    </source>
</evidence>
<keyword evidence="1" id="KW-1133">Transmembrane helix</keyword>
<gene>
    <name evidence="2" type="ORF">GCM10022404_23000</name>
</gene>
<reference evidence="3" key="1">
    <citation type="journal article" date="2019" name="Int. J. Syst. Evol. Microbiol.">
        <title>The Global Catalogue of Microorganisms (GCM) 10K type strain sequencing project: providing services to taxonomists for standard genome sequencing and annotation.</title>
        <authorList>
            <consortium name="The Broad Institute Genomics Platform"/>
            <consortium name="The Broad Institute Genome Sequencing Center for Infectious Disease"/>
            <person name="Wu L."/>
            <person name="Ma J."/>
        </authorList>
    </citation>
    <scope>NUCLEOTIDE SEQUENCE [LARGE SCALE GENOMIC DNA]</scope>
    <source>
        <strain evidence="3">JCM 17190</strain>
    </source>
</reference>
<proteinExistence type="predicted"/>
<feature type="transmembrane region" description="Helical" evidence="1">
    <location>
        <begin position="36"/>
        <end position="54"/>
    </location>
</feature>
<feature type="transmembrane region" description="Helical" evidence="1">
    <location>
        <begin position="61"/>
        <end position="79"/>
    </location>
</feature>
<sequence length="305" mass="34295">MSVILFRLYLYRRLTLFCAALPTVPALFTGQPIITVLVIFGLGCVFYGALLVALPDSWIEAAATAISNAIVVLVLAMSTDNIAQTVLLHDGVWSLALGFVIWAAIALVMVKVLIFFDHFHFARRRVFSKFKVPLTLEQAAEAFCHWPDKETRSHRCGPLREDGLFPVWFNILGHNLETFEPEESEHAFLVRPMSEIRYDDRIEIIIQAICEVPGGTSTQTVARTQITREGDRTVVEIEEISDAFTVFSWAFYWLRDYGRDHARGMLDSYLARPSPSTMHGKGRSLLALIAKQFVHEGADKNGASF</sequence>
<dbReference type="RefSeq" id="WP_344847305.1">
    <property type="nucleotide sequence ID" value="NZ_BAABDF010000007.1"/>
</dbReference>
<protein>
    <recommendedName>
        <fullName evidence="4">Polyketide cyclase / dehydrase and lipid transport</fullName>
    </recommendedName>
</protein>